<keyword evidence="4" id="KW-0547">Nucleotide-binding</keyword>
<reference evidence="12 13" key="1">
    <citation type="journal article" date="2015" name="Genome Announc.">
        <title>Expanding the biotechnology potential of lactobacilli through comparative genomics of 213 strains and associated genera.</title>
        <authorList>
            <person name="Sun Z."/>
            <person name="Harris H.M."/>
            <person name="McCann A."/>
            <person name="Guo C."/>
            <person name="Argimon S."/>
            <person name="Zhang W."/>
            <person name="Yang X."/>
            <person name="Jeffery I.B."/>
            <person name="Cooney J.C."/>
            <person name="Kagawa T.F."/>
            <person name="Liu W."/>
            <person name="Song Y."/>
            <person name="Salvetti E."/>
            <person name="Wrobel A."/>
            <person name="Rasinkangas P."/>
            <person name="Parkhill J."/>
            <person name="Rea M.C."/>
            <person name="O'Sullivan O."/>
            <person name="Ritari J."/>
            <person name="Douillard F.P."/>
            <person name="Paul Ross R."/>
            <person name="Yang R."/>
            <person name="Briner A.E."/>
            <person name="Felis G.E."/>
            <person name="de Vos W.M."/>
            <person name="Barrangou R."/>
            <person name="Klaenhammer T.R."/>
            <person name="Caufield P.W."/>
            <person name="Cui Y."/>
            <person name="Zhang H."/>
            <person name="O'Toole P.W."/>
        </authorList>
    </citation>
    <scope>NUCLEOTIDE SEQUENCE [LARGE SCALE GENOMIC DNA]</scope>
    <source>
        <strain evidence="12 13">DSM 21376</strain>
    </source>
</reference>
<dbReference type="Pfam" id="PF08544">
    <property type="entry name" value="GHMP_kinases_C"/>
    <property type="match status" value="1"/>
</dbReference>
<evidence type="ECO:0000259" key="10">
    <source>
        <dbReference type="Pfam" id="PF00288"/>
    </source>
</evidence>
<keyword evidence="7" id="KW-0460">Magnesium</keyword>
<comment type="pathway">
    <text evidence="9">Isoprenoid biosynthesis; isopentenyl diphosphate biosynthesis via mevalonate pathway; isopentenyl diphosphate from (R)-mevalonate: step 1/3.</text>
</comment>
<keyword evidence="5 12" id="KW-0418">Kinase</keyword>
<dbReference type="InterPro" id="IPR013750">
    <property type="entry name" value="GHMP_kinase_C_dom"/>
</dbReference>
<evidence type="ECO:0000256" key="6">
    <source>
        <dbReference type="ARBA" id="ARBA00022840"/>
    </source>
</evidence>
<keyword evidence="1" id="KW-0963">Cytoplasm</keyword>
<keyword evidence="2" id="KW-0444">Lipid biosynthesis</keyword>
<dbReference type="Gene3D" id="3.30.70.890">
    <property type="entry name" value="GHMP kinase, C-terminal domain"/>
    <property type="match status" value="1"/>
</dbReference>
<dbReference type="RefSeq" id="WP_420836011.1">
    <property type="nucleotide sequence ID" value="NZ_AYZF01000013.1"/>
</dbReference>
<keyword evidence="13" id="KW-1185">Reference proteome</keyword>
<dbReference type="PANTHER" id="PTHR43290:SF2">
    <property type="entry name" value="MEVALONATE KINASE"/>
    <property type="match status" value="1"/>
</dbReference>
<organism evidence="12 13">
    <name type="scientific">Liquorilactobacillus sucicola DSM 21376 = JCM 15457</name>
    <dbReference type="NCBI Taxonomy" id="1423806"/>
    <lineage>
        <taxon>Bacteria</taxon>
        <taxon>Bacillati</taxon>
        <taxon>Bacillota</taxon>
        <taxon>Bacilli</taxon>
        <taxon>Lactobacillales</taxon>
        <taxon>Lactobacillaceae</taxon>
        <taxon>Liquorilactobacillus</taxon>
    </lineage>
</organism>
<dbReference type="PANTHER" id="PTHR43290">
    <property type="entry name" value="MEVALONATE KINASE"/>
    <property type="match status" value="1"/>
</dbReference>
<dbReference type="GO" id="GO:0005524">
    <property type="term" value="F:ATP binding"/>
    <property type="evidence" value="ECO:0007669"/>
    <property type="project" value="UniProtKB-KW"/>
</dbReference>
<evidence type="ECO:0000256" key="1">
    <source>
        <dbReference type="ARBA" id="ARBA00022490"/>
    </source>
</evidence>
<dbReference type="Gene3D" id="3.30.230.10">
    <property type="match status" value="1"/>
</dbReference>
<evidence type="ECO:0000256" key="7">
    <source>
        <dbReference type="ARBA" id="ARBA00022842"/>
    </source>
</evidence>
<dbReference type="PATRIC" id="fig|1423806.3.peg.1412"/>
<dbReference type="InterPro" id="IPR036554">
    <property type="entry name" value="GHMP_kinase_C_sf"/>
</dbReference>
<dbReference type="SUPFAM" id="SSF55060">
    <property type="entry name" value="GHMP Kinase, C-terminal domain"/>
    <property type="match status" value="1"/>
</dbReference>
<dbReference type="AlphaFoldDB" id="A0A023CX76"/>
<dbReference type="SUPFAM" id="SSF54211">
    <property type="entry name" value="Ribosomal protein S5 domain 2-like"/>
    <property type="match status" value="1"/>
</dbReference>
<dbReference type="Pfam" id="PF00288">
    <property type="entry name" value="GHMP_kinases_N"/>
    <property type="match status" value="1"/>
</dbReference>
<dbReference type="InterPro" id="IPR006204">
    <property type="entry name" value="GHMP_kinase_N_dom"/>
</dbReference>
<dbReference type="STRING" id="1423806.FD15_GL001392"/>
<accession>A0A023CX76</accession>
<evidence type="ECO:0000256" key="4">
    <source>
        <dbReference type="ARBA" id="ARBA00022741"/>
    </source>
</evidence>
<evidence type="ECO:0000256" key="3">
    <source>
        <dbReference type="ARBA" id="ARBA00022679"/>
    </source>
</evidence>
<dbReference type="eggNOG" id="COG1577">
    <property type="taxonomic scope" value="Bacteria"/>
</dbReference>
<evidence type="ECO:0000256" key="2">
    <source>
        <dbReference type="ARBA" id="ARBA00022516"/>
    </source>
</evidence>
<dbReference type="NCBIfam" id="TIGR00549">
    <property type="entry name" value="mevalon_kin"/>
    <property type="match status" value="1"/>
</dbReference>
<evidence type="ECO:0000256" key="5">
    <source>
        <dbReference type="ARBA" id="ARBA00022777"/>
    </source>
</evidence>
<keyword evidence="8" id="KW-0443">Lipid metabolism</keyword>
<dbReference type="GO" id="GO:0019287">
    <property type="term" value="P:isopentenyl diphosphate biosynthetic process, mevalonate pathway"/>
    <property type="evidence" value="ECO:0007669"/>
    <property type="project" value="UniProtKB-UniPathway"/>
</dbReference>
<gene>
    <name evidence="12" type="ORF">FD15_GL001392</name>
</gene>
<evidence type="ECO:0000256" key="8">
    <source>
        <dbReference type="ARBA" id="ARBA00023098"/>
    </source>
</evidence>
<evidence type="ECO:0000256" key="9">
    <source>
        <dbReference type="ARBA" id="ARBA00029438"/>
    </source>
</evidence>
<dbReference type="GO" id="GO:0005829">
    <property type="term" value="C:cytosol"/>
    <property type="evidence" value="ECO:0007669"/>
    <property type="project" value="TreeGrafter"/>
</dbReference>
<feature type="domain" description="GHMP kinase N-terminal" evidence="10">
    <location>
        <begin position="75"/>
        <end position="155"/>
    </location>
</feature>
<dbReference type="UniPathway" id="UPA00057">
    <property type="reaction ID" value="UER00098"/>
</dbReference>
<protein>
    <submittedName>
        <fullName evidence="12">Mevalonate kinase</fullName>
    </submittedName>
</protein>
<dbReference type="InterPro" id="IPR014721">
    <property type="entry name" value="Ribsml_uS5_D2-typ_fold_subgr"/>
</dbReference>
<keyword evidence="3" id="KW-0808">Transferase</keyword>
<name>A0A023CX76_9LACO</name>
<dbReference type="GO" id="GO:0004496">
    <property type="term" value="F:mevalonate kinase activity"/>
    <property type="evidence" value="ECO:0007669"/>
    <property type="project" value="InterPro"/>
</dbReference>
<sequence>MKVMRSGNGVSHAKIILIGEHAVVYGQPAIALPLSKVKTRVHIEETNNGKQILHSRYFDGELLHAPTSLAGMKHLIEHILDEHSLTASSFNMTIKSDLPAERGMGSSAATAVAVIRALYDYFELHLSPAKLLRLANIAEKIIHGNPSGLDAATSASSHPIWMVKNKELYTLPININASLLICDSGIKGRTGEAVASVKKRLELDQHATQTLLNKLGKLAFAAREQIAHDDPTGLGETFNTAQEQLAALGVSNKQLDTLIETSLSLGALGSKLTGGGRGGCFISLMKDQEEAERLAQQLRIKGVTETWIQPLGNASEEEKANAFKSIHGPRPY</sequence>
<evidence type="ECO:0000313" key="13">
    <source>
        <dbReference type="Proteomes" id="UP000050961"/>
    </source>
</evidence>
<evidence type="ECO:0000313" key="12">
    <source>
        <dbReference type="EMBL" id="KRN06196.1"/>
    </source>
</evidence>
<dbReference type="EMBL" id="AYZF01000013">
    <property type="protein sequence ID" value="KRN06196.1"/>
    <property type="molecule type" value="Genomic_DNA"/>
</dbReference>
<dbReference type="InterPro" id="IPR006205">
    <property type="entry name" value="Mev_gal_kin"/>
</dbReference>
<evidence type="ECO:0000259" key="11">
    <source>
        <dbReference type="Pfam" id="PF08544"/>
    </source>
</evidence>
<comment type="caution">
    <text evidence="12">The sequence shown here is derived from an EMBL/GenBank/DDBJ whole genome shotgun (WGS) entry which is preliminary data.</text>
</comment>
<dbReference type="Proteomes" id="UP000050961">
    <property type="component" value="Unassembled WGS sequence"/>
</dbReference>
<dbReference type="PRINTS" id="PR00959">
    <property type="entry name" value="MEVGALKINASE"/>
</dbReference>
<feature type="domain" description="GHMP kinase C-terminal" evidence="11">
    <location>
        <begin position="223"/>
        <end position="302"/>
    </location>
</feature>
<dbReference type="InterPro" id="IPR020568">
    <property type="entry name" value="Ribosomal_Su5_D2-typ_SF"/>
</dbReference>
<keyword evidence="6" id="KW-0067">ATP-binding</keyword>
<proteinExistence type="predicted"/>